<reference evidence="2 3" key="1">
    <citation type="journal article" date="2015" name="Genome Announc.">
        <title>Expanding the biotechnology potential of lactobacilli through comparative genomics of 213 strains and associated genera.</title>
        <authorList>
            <person name="Sun Z."/>
            <person name="Harris H.M."/>
            <person name="McCann A."/>
            <person name="Guo C."/>
            <person name="Argimon S."/>
            <person name="Zhang W."/>
            <person name="Yang X."/>
            <person name="Jeffery I.B."/>
            <person name="Cooney J.C."/>
            <person name="Kagawa T.F."/>
            <person name="Liu W."/>
            <person name="Song Y."/>
            <person name="Salvetti E."/>
            <person name="Wrobel A."/>
            <person name="Rasinkangas P."/>
            <person name="Parkhill J."/>
            <person name="Rea M.C."/>
            <person name="O'Sullivan O."/>
            <person name="Ritari J."/>
            <person name="Douillard F.P."/>
            <person name="Paul Ross R."/>
            <person name="Yang R."/>
            <person name="Briner A.E."/>
            <person name="Felis G.E."/>
            <person name="de Vos W.M."/>
            <person name="Barrangou R."/>
            <person name="Klaenhammer T.R."/>
            <person name="Caufield P.W."/>
            <person name="Cui Y."/>
            <person name="Zhang H."/>
            <person name="O'Toole P.W."/>
        </authorList>
    </citation>
    <scope>NUCLEOTIDE SEQUENCE [LARGE SCALE GENOMIC DNA]</scope>
    <source>
        <strain evidence="2 3">DSM 20444</strain>
    </source>
</reference>
<dbReference type="OrthoDB" id="2329347at2"/>
<organism evidence="2 3">
    <name type="scientific">Liquorilactobacillus mali KCTC 3596 = DSM 20444</name>
    <dbReference type="NCBI Taxonomy" id="1046596"/>
    <lineage>
        <taxon>Bacteria</taxon>
        <taxon>Bacillati</taxon>
        <taxon>Bacillota</taxon>
        <taxon>Bacilli</taxon>
        <taxon>Lactobacillales</taxon>
        <taxon>Lactobacillaceae</taxon>
        <taxon>Liquorilactobacillus</taxon>
    </lineage>
</organism>
<feature type="compositionally biased region" description="Basic and acidic residues" evidence="1">
    <location>
        <begin position="381"/>
        <end position="397"/>
    </location>
</feature>
<comment type="caution">
    <text evidence="2">The sequence shown here is derived from an EMBL/GenBank/DDBJ whole genome shotgun (WGS) entry which is preliminary data.</text>
</comment>
<name>A0A0R2ED23_9LACO</name>
<gene>
    <name evidence="2" type="ORF">FD00_GL002017</name>
</gene>
<protein>
    <submittedName>
        <fullName evidence="2">Uncharacterized protein</fullName>
    </submittedName>
</protein>
<evidence type="ECO:0000313" key="3">
    <source>
        <dbReference type="Proteomes" id="UP000050898"/>
    </source>
</evidence>
<keyword evidence="3" id="KW-1185">Reference proteome</keyword>
<evidence type="ECO:0000256" key="1">
    <source>
        <dbReference type="SAM" id="MobiDB-lite"/>
    </source>
</evidence>
<dbReference type="RefSeq" id="WP_010078260.1">
    <property type="nucleotide sequence ID" value="NZ_AYYH01000006.1"/>
</dbReference>
<dbReference type="Proteomes" id="UP000050898">
    <property type="component" value="Unassembled WGS sequence"/>
</dbReference>
<sequence>MATKTKAKLETELKQGFAMFRAWGEVSINDDTFNGVQTSEKTGYKYVNVNFPLKLGDGKQVYLQLMDGYQPAKPILKRFSKKADEGMMDIKWEFRNKKDILENVAPQSFINVRLEKDDNGKLIHKQFLSGIDAAEYMEKFLENGQEVFVSGRVEYSRYNDEVQRRFNIKNISLNEGYTRKGEEVPAHEHEFNVEQTYLIEKDSISSRSAKELKEEGRTVIDAYVPQYVSKENGHEVKDTLALPQQIVFTANEDNIDVRLKILDKLFKMKSRDVVRELVLKIAVNEGYDQATGDIELTPEVQELIDLGFTTKEDVKKELTIRGNKISELIFDGIKIVKDKETDKAKMAVRDRYDISVLSVADEDEEEVIKDTDEDEDNPWDDGSKGVISDDKFEAMFD</sequence>
<dbReference type="PATRIC" id="fig|1046596.6.peg.2116"/>
<feature type="compositionally biased region" description="Acidic residues" evidence="1">
    <location>
        <begin position="363"/>
        <end position="379"/>
    </location>
</feature>
<accession>A0A0R2ED23</accession>
<dbReference type="EMBL" id="AYYH01000006">
    <property type="protein sequence ID" value="KRN10775.1"/>
    <property type="molecule type" value="Genomic_DNA"/>
</dbReference>
<proteinExistence type="predicted"/>
<feature type="region of interest" description="Disordered" evidence="1">
    <location>
        <begin position="363"/>
        <end position="397"/>
    </location>
</feature>
<evidence type="ECO:0000313" key="2">
    <source>
        <dbReference type="EMBL" id="KRN10775.1"/>
    </source>
</evidence>
<dbReference type="AlphaFoldDB" id="A0A0R2ED23"/>